<dbReference type="PANTHER" id="PTHR33877:SF2">
    <property type="entry name" value="OS07G0170200 PROTEIN"/>
    <property type="match status" value="1"/>
</dbReference>
<gene>
    <name evidence="2" type="ORF">ESP51_01680</name>
</gene>
<reference evidence="2 3" key="1">
    <citation type="submission" date="2019-01" db="EMBL/GenBank/DDBJ databases">
        <title>Agromyces.</title>
        <authorList>
            <person name="Li J."/>
        </authorList>
    </citation>
    <scope>NUCLEOTIDE SEQUENCE [LARGE SCALE GENOMIC DNA]</scope>
    <source>
        <strain evidence="2 3">DSM 15934</strain>
    </source>
</reference>
<evidence type="ECO:0000313" key="2">
    <source>
        <dbReference type="EMBL" id="RXZ72960.1"/>
    </source>
</evidence>
<dbReference type="InterPro" id="IPR002711">
    <property type="entry name" value="HNH"/>
</dbReference>
<dbReference type="GO" id="GO:0008270">
    <property type="term" value="F:zinc ion binding"/>
    <property type="evidence" value="ECO:0007669"/>
    <property type="project" value="InterPro"/>
</dbReference>
<feature type="domain" description="HNH nuclease" evidence="1">
    <location>
        <begin position="248"/>
        <end position="310"/>
    </location>
</feature>
<accession>A0A4Q2L7H3</accession>
<dbReference type="PANTHER" id="PTHR33877">
    <property type="entry name" value="SLL1193 PROTEIN"/>
    <property type="match status" value="1"/>
</dbReference>
<dbReference type="GO" id="GO:0004519">
    <property type="term" value="F:endonuclease activity"/>
    <property type="evidence" value="ECO:0007669"/>
    <property type="project" value="InterPro"/>
</dbReference>
<dbReference type="EMBL" id="SDPN01000002">
    <property type="protein sequence ID" value="RXZ72960.1"/>
    <property type="molecule type" value="Genomic_DNA"/>
</dbReference>
<dbReference type="OrthoDB" id="3732358at2"/>
<dbReference type="SMART" id="SM00507">
    <property type="entry name" value="HNHc"/>
    <property type="match status" value="1"/>
</dbReference>
<dbReference type="GO" id="GO:0003676">
    <property type="term" value="F:nucleic acid binding"/>
    <property type="evidence" value="ECO:0007669"/>
    <property type="project" value="InterPro"/>
</dbReference>
<keyword evidence="3" id="KW-1185">Reference proteome</keyword>
<sequence>MGRIKFVGPRPSCSIVGCEVEASARGWCRSHYYRWKTYGDPSSPVRRHANEGKECSVPACLRDARARGYCSMHWQRWRAHGDPLAGKVRRTYGVGAQCEVDGCGQPISARGLCNRHFLRYSKHGDPLGGARSPRVRKALDHEDGTRTCPNCGERQSIEAFNLDKLATGGRRAICKACRRAAEKRRWEAEPGRLRSLARKNYAKSIDVRRAKDKERYERDKDKRIALATESVHRRRVRMTMEPSDRGITVAALREKFGDICPYCGQPMSFEYVRGRQYEPRKATIEHIIPLSGGGGHTWANSMLCCWQCNLRKNRRTREEWVISMRDKR</sequence>
<dbReference type="Proteomes" id="UP000293865">
    <property type="component" value="Unassembled WGS sequence"/>
</dbReference>
<dbReference type="CDD" id="cd00085">
    <property type="entry name" value="HNHc"/>
    <property type="match status" value="1"/>
</dbReference>
<dbReference type="InterPro" id="IPR003615">
    <property type="entry name" value="HNH_nuc"/>
</dbReference>
<dbReference type="InterPro" id="IPR052892">
    <property type="entry name" value="NA-targeting_endonuclease"/>
</dbReference>
<dbReference type="AlphaFoldDB" id="A0A4Q2L7H3"/>
<dbReference type="Gene3D" id="1.10.30.50">
    <property type="match status" value="1"/>
</dbReference>
<comment type="caution">
    <text evidence="2">The sequence shown here is derived from an EMBL/GenBank/DDBJ whole genome shotgun (WGS) entry which is preliminary data.</text>
</comment>
<dbReference type="Pfam" id="PF01844">
    <property type="entry name" value="HNH"/>
    <property type="match status" value="1"/>
</dbReference>
<name>A0A4Q2L7H3_9MICO</name>
<organism evidence="2 3">
    <name type="scientific">Agromyces albus</name>
    <dbReference type="NCBI Taxonomy" id="205332"/>
    <lineage>
        <taxon>Bacteria</taxon>
        <taxon>Bacillati</taxon>
        <taxon>Actinomycetota</taxon>
        <taxon>Actinomycetes</taxon>
        <taxon>Micrococcales</taxon>
        <taxon>Microbacteriaceae</taxon>
        <taxon>Agromyces</taxon>
    </lineage>
</organism>
<evidence type="ECO:0000313" key="3">
    <source>
        <dbReference type="Proteomes" id="UP000293865"/>
    </source>
</evidence>
<evidence type="ECO:0000259" key="1">
    <source>
        <dbReference type="SMART" id="SM00507"/>
    </source>
</evidence>
<protein>
    <recommendedName>
        <fullName evidence="1">HNH nuclease domain-containing protein</fullName>
    </recommendedName>
</protein>
<proteinExistence type="predicted"/>